<dbReference type="PROSITE" id="PS00571">
    <property type="entry name" value="AMIDASES"/>
    <property type="match status" value="1"/>
</dbReference>
<comment type="similarity">
    <text evidence="2">Belongs to the amidase family.</text>
</comment>
<dbReference type="Proteomes" id="UP000219439">
    <property type="component" value="Unassembled WGS sequence"/>
</dbReference>
<dbReference type="Pfam" id="PF01425">
    <property type="entry name" value="Amidase"/>
    <property type="match status" value="1"/>
</dbReference>
<proteinExistence type="inferred from homology"/>
<dbReference type="SUPFAM" id="SSF75304">
    <property type="entry name" value="Amidase signature (AS) enzymes"/>
    <property type="match status" value="1"/>
</dbReference>
<comment type="function">
    <text evidence="1">Hydrolyzes indole-3-acetamide (IAM) into indole-3-acetic acid (IAA).</text>
</comment>
<dbReference type="GO" id="GO:0003824">
    <property type="term" value="F:catalytic activity"/>
    <property type="evidence" value="ECO:0007669"/>
    <property type="project" value="InterPro"/>
</dbReference>
<evidence type="ECO:0000259" key="4">
    <source>
        <dbReference type="Pfam" id="PF01425"/>
    </source>
</evidence>
<gene>
    <name evidence="5" type="ORF">SAMN06265368_4389</name>
</gene>
<evidence type="ECO:0000256" key="1">
    <source>
        <dbReference type="ARBA" id="ARBA00003871"/>
    </source>
</evidence>
<dbReference type="InterPro" id="IPR023631">
    <property type="entry name" value="Amidase_dom"/>
</dbReference>
<organism evidence="5 6">
    <name type="scientific">Cohaesibacter gelatinilyticus</name>
    <dbReference type="NCBI Taxonomy" id="372072"/>
    <lineage>
        <taxon>Bacteria</taxon>
        <taxon>Pseudomonadati</taxon>
        <taxon>Pseudomonadota</taxon>
        <taxon>Alphaproteobacteria</taxon>
        <taxon>Hyphomicrobiales</taxon>
        <taxon>Cohaesibacteraceae</taxon>
    </lineage>
</organism>
<evidence type="ECO:0000256" key="2">
    <source>
        <dbReference type="ARBA" id="ARBA00009199"/>
    </source>
</evidence>
<feature type="domain" description="Amidase" evidence="4">
    <location>
        <begin position="26"/>
        <end position="453"/>
    </location>
</feature>
<reference evidence="5 6" key="1">
    <citation type="submission" date="2017-09" db="EMBL/GenBank/DDBJ databases">
        <authorList>
            <person name="Ehlers B."/>
            <person name="Leendertz F.H."/>
        </authorList>
    </citation>
    <scope>NUCLEOTIDE SEQUENCE [LARGE SCALE GENOMIC DNA]</scope>
    <source>
        <strain evidence="5 6">DSM 18289</strain>
    </source>
</reference>
<accession>A0A285PHR3</accession>
<dbReference type="InterPro" id="IPR036928">
    <property type="entry name" value="AS_sf"/>
</dbReference>
<dbReference type="OrthoDB" id="9811471at2"/>
<dbReference type="RefSeq" id="WP_097155649.1">
    <property type="nucleotide sequence ID" value="NZ_OBEL01000007.1"/>
</dbReference>
<name>A0A285PHR3_9HYPH</name>
<dbReference type="AlphaFoldDB" id="A0A285PHR3"/>
<protein>
    <recommendedName>
        <fullName evidence="3">Indoleacetamide hydrolase</fullName>
    </recommendedName>
</protein>
<sequence>MSKPIWQWSALETRDAVREHRVSVLEVVQAQLDHMRRTNPSINAITIDLGDHAIKQAKASDEALACGVEPGPLHGVPVTLKHNIDIAGLPNSSGVAALADNIAWLDAPVVKRLYDAGAVCIGLTNTPEFSMRAFTDNPLYGLTLNPWDEAITCGGSSGGAGAALASGIGTLAHGNDIGGSLRYPAHFNGVVAIKPGLGRVAHHNASAPDNRPIGMQLFSSQGPMARNVADARLFLDVISGFDIRDPWSVASASDLDVKNIGANPVRVAVAKVPGSVMASAAVMGIIRQAADWLDNAGYEVEEVTLPDLDPCWQNWWDILYTELCVAMRDDMLSMGGKDFKTSLSFCDTYGRMLDLPDYMAAFGKRLHHLRVWCTFMEDYPLVLTPLVAQDAPSPRGDIESEEQSRAFYQDSARFIGIVNYLGLPAAAVPAGLSNGHPVGVQLIGRALYESQVLDAAAIIENQAGILVETLWERSNSGV</sequence>
<dbReference type="InterPro" id="IPR020556">
    <property type="entry name" value="Amidase_CS"/>
</dbReference>
<evidence type="ECO:0000313" key="6">
    <source>
        <dbReference type="Proteomes" id="UP000219439"/>
    </source>
</evidence>
<keyword evidence="6" id="KW-1185">Reference proteome</keyword>
<dbReference type="InterPro" id="IPR000120">
    <property type="entry name" value="Amidase"/>
</dbReference>
<evidence type="ECO:0000256" key="3">
    <source>
        <dbReference type="ARBA" id="ARBA00021874"/>
    </source>
</evidence>
<dbReference type="PANTHER" id="PTHR11895:SF7">
    <property type="entry name" value="GLUTAMYL-TRNA(GLN) AMIDOTRANSFERASE SUBUNIT A, MITOCHONDRIAL"/>
    <property type="match status" value="1"/>
</dbReference>
<evidence type="ECO:0000313" key="5">
    <source>
        <dbReference type="EMBL" id="SNZ21272.1"/>
    </source>
</evidence>
<dbReference type="PANTHER" id="PTHR11895">
    <property type="entry name" value="TRANSAMIDASE"/>
    <property type="match status" value="1"/>
</dbReference>
<dbReference type="Gene3D" id="3.90.1300.10">
    <property type="entry name" value="Amidase signature (AS) domain"/>
    <property type="match status" value="1"/>
</dbReference>
<dbReference type="EMBL" id="OBEL01000007">
    <property type="protein sequence ID" value="SNZ21272.1"/>
    <property type="molecule type" value="Genomic_DNA"/>
</dbReference>
<dbReference type="NCBIfam" id="NF005687">
    <property type="entry name" value="PRK07487.1"/>
    <property type="match status" value="1"/>
</dbReference>